<dbReference type="PANTHER" id="PTHR43841:SF3">
    <property type="entry name" value="(3R)-HYDROXYACYL-ACP DEHYDRATASE SUBUNIT HADB"/>
    <property type="match status" value="1"/>
</dbReference>
<dbReference type="AlphaFoldDB" id="A0A366K3N4"/>
<protein>
    <submittedName>
        <fullName evidence="2">Acyl dehydratase</fullName>
    </submittedName>
</protein>
<feature type="domain" description="MaoC-like" evidence="1">
    <location>
        <begin position="11"/>
        <end position="111"/>
    </location>
</feature>
<dbReference type="PANTHER" id="PTHR43841">
    <property type="entry name" value="3-HYDROXYACYL-THIOESTER DEHYDRATASE HTDX-RELATED"/>
    <property type="match status" value="1"/>
</dbReference>
<gene>
    <name evidence="2" type="ORF">DFO70_101181</name>
</gene>
<dbReference type="STRING" id="1399.VL14_20920"/>
<proteinExistence type="predicted"/>
<evidence type="ECO:0000313" key="3">
    <source>
        <dbReference type="Proteomes" id="UP000252731"/>
    </source>
</evidence>
<dbReference type="InterPro" id="IPR002539">
    <property type="entry name" value="MaoC-like_dom"/>
</dbReference>
<organism evidence="2 3">
    <name type="scientific">Cytobacillus firmus</name>
    <name type="common">Bacillus firmus</name>
    <dbReference type="NCBI Taxonomy" id="1399"/>
    <lineage>
        <taxon>Bacteria</taxon>
        <taxon>Bacillati</taxon>
        <taxon>Bacillota</taxon>
        <taxon>Bacilli</taxon>
        <taxon>Bacillales</taxon>
        <taxon>Bacillaceae</taxon>
        <taxon>Cytobacillus</taxon>
    </lineage>
</organism>
<dbReference type="SUPFAM" id="SSF54637">
    <property type="entry name" value="Thioesterase/thiol ester dehydrase-isomerase"/>
    <property type="match status" value="1"/>
</dbReference>
<dbReference type="OrthoDB" id="9801625at2"/>
<reference evidence="2 3" key="1">
    <citation type="submission" date="2018-06" db="EMBL/GenBank/DDBJ databases">
        <title>Freshwater and sediment microbial communities from various areas in North America, analyzing microbe dynamics in response to fracking.</title>
        <authorList>
            <person name="Lamendella R."/>
        </authorList>
    </citation>
    <scope>NUCLEOTIDE SEQUENCE [LARGE SCALE GENOMIC DNA]</scope>
    <source>
        <strain evidence="2 3">14_TX</strain>
    </source>
</reference>
<accession>A0A366K3N4</accession>
<dbReference type="Pfam" id="PF01575">
    <property type="entry name" value="MaoC_dehydratas"/>
    <property type="match status" value="1"/>
</dbReference>
<dbReference type="Proteomes" id="UP000252731">
    <property type="component" value="Unassembled WGS sequence"/>
</dbReference>
<dbReference type="Gene3D" id="3.10.129.10">
    <property type="entry name" value="Hotdog Thioesterase"/>
    <property type="match status" value="1"/>
</dbReference>
<sequence length="127" mass="13977">MSDLTAIHKPEITHTQLVKYAGASGDFNPIHTVVPVGEKAGLDGVIAHGMLIMGMAGEALADWFPRKNLRKFKVRFSKMTRPGEKLTIEGKVTGERMEEDEKRLTGEVSVKNEAGQLKLSGQFEVKI</sequence>
<dbReference type="EMBL" id="QNSF01000001">
    <property type="protein sequence ID" value="RBP96376.1"/>
    <property type="molecule type" value="Genomic_DNA"/>
</dbReference>
<name>A0A366K3N4_CYTFI</name>
<keyword evidence="3" id="KW-1185">Reference proteome</keyword>
<comment type="caution">
    <text evidence="2">The sequence shown here is derived from an EMBL/GenBank/DDBJ whole genome shotgun (WGS) entry which is preliminary data.</text>
</comment>
<evidence type="ECO:0000259" key="1">
    <source>
        <dbReference type="Pfam" id="PF01575"/>
    </source>
</evidence>
<dbReference type="InterPro" id="IPR029069">
    <property type="entry name" value="HotDog_dom_sf"/>
</dbReference>
<dbReference type="RefSeq" id="WP_113880913.1">
    <property type="nucleotide sequence ID" value="NZ_QNSF01000001.1"/>
</dbReference>
<evidence type="ECO:0000313" key="2">
    <source>
        <dbReference type="EMBL" id="RBP96376.1"/>
    </source>
</evidence>